<evidence type="ECO:0000256" key="3">
    <source>
        <dbReference type="PROSITE-ProRule" id="PRU00023"/>
    </source>
</evidence>
<organism evidence="5 6">
    <name type="scientific">Aphanomyces euteiches</name>
    <dbReference type="NCBI Taxonomy" id="100861"/>
    <lineage>
        <taxon>Eukaryota</taxon>
        <taxon>Sar</taxon>
        <taxon>Stramenopiles</taxon>
        <taxon>Oomycota</taxon>
        <taxon>Saprolegniomycetes</taxon>
        <taxon>Saprolegniales</taxon>
        <taxon>Verrucalvaceae</taxon>
        <taxon>Aphanomyces</taxon>
    </lineage>
</organism>
<dbReference type="Pfam" id="PF12796">
    <property type="entry name" value="Ank_2"/>
    <property type="match status" value="2"/>
</dbReference>
<keyword evidence="2 3" id="KW-0040">ANK repeat</keyword>
<name>A0A6G0WB63_9STRA</name>
<dbReference type="InterPro" id="IPR036770">
    <property type="entry name" value="Ankyrin_rpt-contain_sf"/>
</dbReference>
<dbReference type="PANTHER" id="PTHR24198">
    <property type="entry name" value="ANKYRIN REPEAT AND PROTEIN KINASE DOMAIN-CONTAINING PROTEIN"/>
    <property type="match status" value="1"/>
</dbReference>
<dbReference type="PANTHER" id="PTHR24198:SF195">
    <property type="entry name" value="DEATH DOMAIN-CONTAINING PROTEIN"/>
    <property type="match status" value="1"/>
</dbReference>
<dbReference type="PROSITE" id="PS00028">
    <property type="entry name" value="ZINC_FINGER_C2H2_1"/>
    <property type="match status" value="1"/>
</dbReference>
<dbReference type="PROSITE" id="PS50088">
    <property type="entry name" value="ANK_REPEAT"/>
    <property type="match status" value="1"/>
</dbReference>
<reference evidence="5 6" key="1">
    <citation type="submission" date="2019-07" db="EMBL/GenBank/DDBJ databases">
        <title>Genomics analysis of Aphanomyces spp. identifies a new class of oomycete effector associated with host adaptation.</title>
        <authorList>
            <person name="Gaulin E."/>
        </authorList>
    </citation>
    <scope>NUCLEOTIDE SEQUENCE [LARGE SCALE GENOMIC DNA]</scope>
    <source>
        <strain evidence="5 6">ATCC 201684</strain>
    </source>
</reference>
<evidence type="ECO:0000256" key="1">
    <source>
        <dbReference type="ARBA" id="ARBA00022737"/>
    </source>
</evidence>
<gene>
    <name evidence="5" type="ORF">Ae201684_017630</name>
</gene>
<accession>A0A6G0WB63</accession>
<feature type="domain" description="C2H2-type" evidence="4">
    <location>
        <begin position="145"/>
        <end position="166"/>
    </location>
</feature>
<dbReference type="PROSITE" id="PS50297">
    <property type="entry name" value="ANK_REP_REGION"/>
    <property type="match status" value="1"/>
</dbReference>
<sequence>MANDHDEIEGRVVNAIHTVLGERFVRKYEASKNKLRPGKNRATSGDFELPYAIEVFKAHITSLHTQGATSFDEPLRLTTISSYGLERERVYTSSYAIGQALAARLLEDDLLRPLVADVRCNQRGLLVFTSHRHLEWHALHGRLPCSLCGLFFNGPRGIRWHQMKQHDANFGTAQEEALMTEWQLIVYTPSASFASCQAPAPSSSPAAMLPTLAKIQDKGIRAAAQGDLKALQELQATSEWHPANEDHNGCNALVWAAGGGHLNVCNYLVLECNMDPAALQGKRGMRRNALHWAARNGHLEICQWLVLELGIPVDMPTADGTTAFHYAVWNDQLSMCEWLVSVARCNVHHLNSYGCNATQWSCMTGSVSMMEFLCAQGVNFTLLNHNGHSALHKAAIKGHQAACEWLLAHGGLGHQHMQEDDDGFTPVRFAVENGHAALGKWLQEQYTALVERQEKPPPILVVE</sequence>
<evidence type="ECO:0000256" key="2">
    <source>
        <dbReference type="ARBA" id="ARBA00023043"/>
    </source>
</evidence>
<dbReference type="Gene3D" id="1.25.40.20">
    <property type="entry name" value="Ankyrin repeat-containing domain"/>
    <property type="match status" value="2"/>
</dbReference>
<dbReference type="EMBL" id="VJMJ01000305">
    <property type="protein sequence ID" value="KAF0723476.1"/>
    <property type="molecule type" value="Genomic_DNA"/>
</dbReference>
<evidence type="ECO:0000313" key="5">
    <source>
        <dbReference type="EMBL" id="KAF0723476.1"/>
    </source>
</evidence>
<proteinExistence type="predicted"/>
<dbReference type="VEuPathDB" id="FungiDB:AeMF1_005270"/>
<dbReference type="InterPro" id="IPR002110">
    <property type="entry name" value="Ankyrin_rpt"/>
</dbReference>
<dbReference type="Proteomes" id="UP000481153">
    <property type="component" value="Unassembled WGS sequence"/>
</dbReference>
<dbReference type="SMART" id="SM00248">
    <property type="entry name" value="ANK"/>
    <property type="match status" value="6"/>
</dbReference>
<evidence type="ECO:0000259" key="4">
    <source>
        <dbReference type="PROSITE" id="PS00028"/>
    </source>
</evidence>
<keyword evidence="1" id="KW-0677">Repeat</keyword>
<dbReference type="SUPFAM" id="SSF48403">
    <property type="entry name" value="Ankyrin repeat"/>
    <property type="match status" value="1"/>
</dbReference>
<comment type="caution">
    <text evidence="5">The sequence shown here is derived from an EMBL/GenBank/DDBJ whole genome shotgun (WGS) entry which is preliminary data.</text>
</comment>
<keyword evidence="6" id="KW-1185">Reference proteome</keyword>
<feature type="repeat" description="ANK" evidence="3">
    <location>
        <begin position="386"/>
        <end position="410"/>
    </location>
</feature>
<dbReference type="AlphaFoldDB" id="A0A6G0WB63"/>
<dbReference type="InterPro" id="IPR013087">
    <property type="entry name" value="Znf_C2H2_type"/>
</dbReference>
<protein>
    <recommendedName>
        <fullName evidence="4">C2H2-type domain-containing protein</fullName>
    </recommendedName>
</protein>
<evidence type="ECO:0000313" key="6">
    <source>
        <dbReference type="Proteomes" id="UP000481153"/>
    </source>
</evidence>